<keyword evidence="4" id="KW-0175">Coiled coil</keyword>
<name>A0ABV7CGK9_9GAMM</name>
<accession>A0ABV7CGK9</accession>
<dbReference type="EMBL" id="JBHRSD010000010">
    <property type="protein sequence ID" value="MFC3031728.1"/>
    <property type="molecule type" value="Genomic_DNA"/>
</dbReference>
<feature type="domain" description="Histidine kinase" evidence="5">
    <location>
        <begin position="75"/>
        <end position="313"/>
    </location>
</feature>
<dbReference type="EC" id="2.7.13.3" evidence="2"/>
<dbReference type="SUPFAM" id="SSF55874">
    <property type="entry name" value="ATPase domain of HSP90 chaperone/DNA topoisomerase II/histidine kinase"/>
    <property type="match status" value="1"/>
</dbReference>
<organism evidence="6 7">
    <name type="scientific">Pseudoalteromonas fenneropenaei</name>
    <dbReference type="NCBI Taxonomy" id="1737459"/>
    <lineage>
        <taxon>Bacteria</taxon>
        <taxon>Pseudomonadati</taxon>
        <taxon>Pseudomonadota</taxon>
        <taxon>Gammaproteobacteria</taxon>
        <taxon>Alteromonadales</taxon>
        <taxon>Pseudoalteromonadaceae</taxon>
        <taxon>Pseudoalteromonas</taxon>
    </lineage>
</organism>
<reference evidence="7" key="1">
    <citation type="journal article" date="2019" name="Int. J. Syst. Evol. Microbiol.">
        <title>The Global Catalogue of Microorganisms (GCM) 10K type strain sequencing project: providing services to taxonomists for standard genome sequencing and annotation.</title>
        <authorList>
            <consortium name="The Broad Institute Genomics Platform"/>
            <consortium name="The Broad Institute Genome Sequencing Center for Infectious Disease"/>
            <person name="Wu L."/>
            <person name="Ma J."/>
        </authorList>
    </citation>
    <scope>NUCLEOTIDE SEQUENCE [LARGE SCALE GENOMIC DNA]</scope>
    <source>
        <strain evidence="7">KCTC 42730</strain>
    </source>
</reference>
<comment type="catalytic activity">
    <reaction evidence="1">
        <text>ATP + protein L-histidine = ADP + protein N-phospho-L-histidine.</text>
        <dbReference type="EC" id="2.7.13.3"/>
    </reaction>
</comment>
<feature type="coiled-coil region" evidence="4">
    <location>
        <begin position="25"/>
        <end position="59"/>
    </location>
</feature>
<evidence type="ECO:0000313" key="6">
    <source>
        <dbReference type="EMBL" id="MFC3031728.1"/>
    </source>
</evidence>
<dbReference type="Proteomes" id="UP001595453">
    <property type="component" value="Unassembled WGS sequence"/>
</dbReference>
<sequence length="320" mass="35775">MEELHLLRHEVALLTRKLAREQAGRQHAEQLLESKARELYELNQQLSEALHSLKQHEIQLVQQEKLASIGQLAAGVAHEINTPAGYAMCNLEMLQQYLQDLVAYQNALAEQSNCDKEQLTALQEQFHVYSITQDLPELLTETQEGMQRIATIVRELRSFARQGGDDKQWMVLDELLEEALHLTASQIKYHVQLVTNFNCKQPFFCAPSKLSQVFVNLIVNAGQAMKGEGVLTIESEEDEHSVTLRFIDTGVGIAAENLLKIFDPFFTTKPIGQGTGLGLSISQDIVRQHNGQMSVSSKLGVGTVFTICLPKHEADKAEGE</sequence>
<dbReference type="Gene3D" id="1.10.287.130">
    <property type="match status" value="1"/>
</dbReference>
<dbReference type="InterPro" id="IPR005467">
    <property type="entry name" value="His_kinase_dom"/>
</dbReference>
<proteinExistence type="predicted"/>
<evidence type="ECO:0000256" key="1">
    <source>
        <dbReference type="ARBA" id="ARBA00000085"/>
    </source>
</evidence>
<dbReference type="SMART" id="SM00387">
    <property type="entry name" value="HATPase_c"/>
    <property type="match status" value="1"/>
</dbReference>
<evidence type="ECO:0000256" key="3">
    <source>
        <dbReference type="ARBA" id="ARBA00022553"/>
    </source>
</evidence>
<keyword evidence="6" id="KW-0418">Kinase</keyword>
<evidence type="ECO:0000313" key="7">
    <source>
        <dbReference type="Proteomes" id="UP001595453"/>
    </source>
</evidence>
<dbReference type="InterPro" id="IPR036890">
    <property type="entry name" value="HATPase_C_sf"/>
</dbReference>
<keyword evidence="7" id="KW-1185">Reference proteome</keyword>
<evidence type="ECO:0000259" key="5">
    <source>
        <dbReference type="PROSITE" id="PS50109"/>
    </source>
</evidence>
<dbReference type="Gene3D" id="3.30.565.10">
    <property type="entry name" value="Histidine kinase-like ATPase, C-terminal domain"/>
    <property type="match status" value="1"/>
</dbReference>
<dbReference type="SUPFAM" id="SSF47384">
    <property type="entry name" value="Homodimeric domain of signal transducing histidine kinase"/>
    <property type="match status" value="1"/>
</dbReference>
<dbReference type="PANTHER" id="PTHR43065:SF50">
    <property type="entry name" value="HISTIDINE KINASE"/>
    <property type="match status" value="1"/>
</dbReference>
<gene>
    <name evidence="6" type="ORF">ACFOEE_04245</name>
</gene>
<keyword evidence="6" id="KW-0808">Transferase</keyword>
<dbReference type="InterPro" id="IPR036097">
    <property type="entry name" value="HisK_dim/P_sf"/>
</dbReference>
<dbReference type="PROSITE" id="PS50109">
    <property type="entry name" value="HIS_KIN"/>
    <property type="match status" value="1"/>
</dbReference>
<dbReference type="PANTHER" id="PTHR43065">
    <property type="entry name" value="SENSOR HISTIDINE KINASE"/>
    <property type="match status" value="1"/>
</dbReference>
<dbReference type="CDD" id="cd00082">
    <property type="entry name" value="HisKA"/>
    <property type="match status" value="1"/>
</dbReference>
<evidence type="ECO:0000256" key="4">
    <source>
        <dbReference type="SAM" id="Coils"/>
    </source>
</evidence>
<dbReference type="InterPro" id="IPR004358">
    <property type="entry name" value="Sig_transdc_His_kin-like_C"/>
</dbReference>
<dbReference type="InterPro" id="IPR003594">
    <property type="entry name" value="HATPase_dom"/>
</dbReference>
<dbReference type="RefSeq" id="WP_377121260.1">
    <property type="nucleotide sequence ID" value="NZ_JBHRSD010000010.1"/>
</dbReference>
<dbReference type="PRINTS" id="PR00344">
    <property type="entry name" value="BCTRLSENSOR"/>
</dbReference>
<dbReference type="GO" id="GO:0016301">
    <property type="term" value="F:kinase activity"/>
    <property type="evidence" value="ECO:0007669"/>
    <property type="project" value="UniProtKB-KW"/>
</dbReference>
<protein>
    <recommendedName>
        <fullName evidence="2">histidine kinase</fullName>
        <ecNumber evidence="2">2.7.13.3</ecNumber>
    </recommendedName>
</protein>
<keyword evidence="3" id="KW-0597">Phosphoprotein</keyword>
<evidence type="ECO:0000256" key="2">
    <source>
        <dbReference type="ARBA" id="ARBA00012438"/>
    </source>
</evidence>
<dbReference type="Pfam" id="PF02518">
    <property type="entry name" value="HATPase_c"/>
    <property type="match status" value="1"/>
</dbReference>
<comment type="caution">
    <text evidence="6">The sequence shown here is derived from an EMBL/GenBank/DDBJ whole genome shotgun (WGS) entry which is preliminary data.</text>
</comment>
<dbReference type="InterPro" id="IPR003661">
    <property type="entry name" value="HisK_dim/P_dom"/>
</dbReference>